<keyword evidence="1 2" id="KW-0238">DNA-binding</keyword>
<accession>A0A929L4H5</accession>
<dbReference type="InterPro" id="IPR009057">
    <property type="entry name" value="Homeodomain-like_sf"/>
</dbReference>
<sequence>MRDKEQTKRKLINAVAQVFKNEGYAGLGVNKIARLAGTDKKLIYRYFGTFEGLVEAYVVETDYWMRFADQLNELRVPEGMEEMKRLLGYILKNQFLYFYEDKEMQQLIFWELAAKSDLMRSIHQTREVKGQQLLEMTDHYLEKGKVNFRAIAALLVGGIYYMILHTRNNGSMFSDIDLSKPDGRQDILNAIDAILDMTFKLSNGSTVDDIAQ</sequence>
<reference evidence="5" key="1">
    <citation type="submission" date="2020-10" db="EMBL/GenBank/DDBJ databases">
        <title>Mucilaginibacter mali sp. nov., isolated from rhizosphere soil of apple orchard.</title>
        <authorList>
            <person name="Lee J.-S."/>
            <person name="Kim H.S."/>
            <person name="Kim J.-S."/>
        </authorList>
    </citation>
    <scope>NUCLEOTIDE SEQUENCE</scope>
    <source>
        <strain evidence="5">KCTC 22746</strain>
    </source>
</reference>
<dbReference type="SUPFAM" id="SSF46689">
    <property type="entry name" value="Homeodomain-like"/>
    <property type="match status" value="1"/>
</dbReference>
<dbReference type="PROSITE" id="PS50977">
    <property type="entry name" value="HTH_TETR_2"/>
    <property type="match status" value="1"/>
</dbReference>
<dbReference type="PRINTS" id="PR00455">
    <property type="entry name" value="HTHTETR"/>
</dbReference>
<evidence type="ECO:0000256" key="2">
    <source>
        <dbReference type="PROSITE-ProRule" id="PRU00335"/>
    </source>
</evidence>
<keyword evidence="3" id="KW-1133">Transmembrane helix</keyword>
<keyword evidence="3" id="KW-0812">Transmembrane</keyword>
<organism evidence="5 6">
    <name type="scientific">Mucilaginibacter myungsuensis</name>
    <dbReference type="NCBI Taxonomy" id="649104"/>
    <lineage>
        <taxon>Bacteria</taxon>
        <taxon>Pseudomonadati</taxon>
        <taxon>Bacteroidota</taxon>
        <taxon>Sphingobacteriia</taxon>
        <taxon>Sphingobacteriales</taxon>
        <taxon>Sphingobacteriaceae</taxon>
        <taxon>Mucilaginibacter</taxon>
    </lineage>
</organism>
<evidence type="ECO:0000256" key="3">
    <source>
        <dbReference type="SAM" id="Phobius"/>
    </source>
</evidence>
<evidence type="ECO:0000256" key="1">
    <source>
        <dbReference type="ARBA" id="ARBA00023125"/>
    </source>
</evidence>
<dbReference type="InterPro" id="IPR001647">
    <property type="entry name" value="HTH_TetR"/>
</dbReference>
<evidence type="ECO:0000313" key="6">
    <source>
        <dbReference type="Proteomes" id="UP000622475"/>
    </source>
</evidence>
<dbReference type="InterPro" id="IPR050109">
    <property type="entry name" value="HTH-type_TetR-like_transc_reg"/>
</dbReference>
<dbReference type="GO" id="GO:0003677">
    <property type="term" value="F:DNA binding"/>
    <property type="evidence" value="ECO:0007669"/>
    <property type="project" value="UniProtKB-UniRule"/>
</dbReference>
<evidence type="ECO:0000259" key="4">
    <source>
        <dbReference type="PROSITE" id="PS50977"/>
    </source>
</evidence>
<name>A0A929L4H5_9SPHI</name>
<feature type="transmembrane region" description="Helical" evidence="3">
    <location>
        <begin position="146"/>
        <end position="164"/>
    </location>
</feature>
<dbReference type="AlphaFoldDB" id="A0A929L4H5"/>
<keyword evidence="3" id="KW-0472">Membrane</keyword>
<dbReference type="Pfam" id="PF00440">
    <property type="entry name" value="TetR_N"/>
    <property type="match status" value="1"/>
</dbReference>
<dbReference type="Proteomes" id="UP000622475">
    <property type="component" value="Unassembled WGS sequence"/>
</dbReference>
<dbReference type="PANTHER" id="PTHR30328">
    <property type="entry name" value="TRANSCRIPTIONAL REPRESSOR"/>
    <property type="match status" value="1"/>
</dbReference>
<dbReference type="PANTHER" id="PTHR30328:SF54">
    <property type="entry name" value="HTH-TYPE TRANSCRIPTIONAL REPRESSOR SCO4008"/>
    <property type="match status" value="1"/>
</dbReference>
<feature type="domain" description="HTH tetR-type" evidence="4">
    <location>
        <begin position="5"/>
        <end position="65"/>
    </location>
</feature>
<feature type="DNA-binding region" description="H-T-H motif" evidence="2">
    <location>
        <begin position="28"/>
        <end position="47"/>
    </location>
</feature>
<dbReference type="Gene3D" id="1.10.357.10">
    <property type="entry name" value="Tetracycline Repressor, domain 2"/>
    <property type="match status" value="1"/>
</dbReference>
<proteinExistence type="predicted"/>
<protein>
    <submittedName>
        <fullName evidence="5">TetR/AcrR family transcriptional regulator</fullName>
    </submittedName>
</protein>
<keyword evidence="6" id="KW-1185">Reference proteome</keyword>
<evidence type="ECO:0000313" key="5">
    <source>
        <dbReference type="EMBL" id="MBE9663076.1"/>
    </source>
</evidence>
<dbReference type="EMBL" id="JADFFL010000005">
    <property type="protein sequence ID" value="MBE9663076.1"/>
    <property type="molecule type" value="Genomic_DNA"/>
</dbReference>
<gene>
    <name evidence="5" type="ORF">IRJ16_14400</name>
</gene>
<dbReference type="RefSeq" id="WP_194112304.1">
    <property type="nucleotide sequence ID" value="NZ_JADFFL010000005.1"/>
</dbReference>
<comment type="caution">
    <text evidence="5">The sequence shown here is derived from an EMBL/GenBank/DDBJ whole genome shotgun (WGS) entry which is preliminary data.</text>
</comment>